<dbReference type="SUPFAM" id="SSF161098">
    <property type="entry name" value="MetI-like"/>
    <property type="match status" value="1"/>
</dbReference>
<evidence type="ECO:0000256" key="1">
    <source>
        <dbReference type="ARBA" id="ARBA00004651"/>
    </source>
</evidence>
<keyword evidence="3" id="KW-1003">Cell membrane</keyword>
<dbReference type="PANTHER" id="PTHR43227">
    <property type="entry name" value="BLL4140 PROTEIN"/>
    <property type="match status" value="1"/>
</dbReference>
<proteinExistence type="inferred from homology"/>
<organism evidence="10 11">
    <name type="scientific">Agromyces bauzanensis</name>
    <dbReference type="NCBI Taxonomy" id="1308924"/>
    <lineage>
        <taxon>Bacteria</taxon>
        <taxon>Bacillati</taxon>
        <taxon>Actinomycetota</taxon>
        <taxon>Actinomycetes</taxon>
        <taxon>Micrococcales</taxon>
        <taxon>Microbacteriaceae</taxon>
        <taxon>Agromyces</taxon>
    </lineage>
</organism>
<feature type="transmembrane region" description="Helical" evidence="7">
    <location>
        <begin position="127"/>
        <end position="148"/>
    </location>
</feature>
<dbReference type="InterPro" id="IPR000515">
    <property type="entry name" value="MetI-like"/>
</dbReference>
<accession>A0A917PKT4</accession>
<feature type="transmembrane region" description="Helical" evidence="7">
    <location>
        <begin position="176"/>
        <end position="199"/>
    </location>
</feature>
<dbReference type="InterPro" id="IPR035906">
    <property type="entry name" value="MetI-like_sf"/>
</dbReference>
<gene>
    <name evidence="10" type="ORF">GCM10011372_21950</name>
</gene>
<dbReference type="InterPro" id="IPR050809">
    <property type="entry name" value="UgpAE/MalFG_permease"/>
</dbReference>
<dbReference type="PANTHER" id="PTHR43227:SF8">
    <property type="entry name" value="DIACETYLCHITOBIOSE UPTAKE SYSTEM PERMEASE PROTEIN DASB"/>
    <property type="match status" value="1"/>
</dbReference>
<evidence type="ECO:0000256" key="2">
    <source>
        <dbReference type="ARBA" id="ARBA00022448"/>
    </source>
</evidence>
<dbReference type="Gene3D" id="1.10.3720.10">
    <property type="entry name" value="MetI-like"/>
    <property type="match status" value="1"/>
</dbReference>
<dbReference type="Pfam" id="PF00528">
    <property type="entry name" value="BPD_transp_1"/>
    <property type="match status" value="1"/>
</dbReference>
<dbReference type="AlphaFoldDB" id="A0A917PKT4"/>
<reference evidence="10" key="1">
    <citation type="journal article" date="2014" name="Int. J. Syst. Evol. Microbiol.">
        <title>Complete genome sequence of Corynebacterium casei LMG S-19264T (=DSM 44701T), isolated from a smear-ripened cheese.</title>
        <authorList>
            <consortium name="US DOE Joint Genome Institute (JGI-PGF)"/>
            <person name="Walter F."/>
            <person name="Albersmeier A."/>
            <person name="Kalinowski J."/>
            <person name="Ruckert C."/>
        </authorList>
    </citation>
    <scope>NUCLEOTIDE SEQUENCE</scope>
    <source>
        <strain evidence="10">CGMCC 1.8984</strain>
    </source>
</reference>
<feature type="compositionally biased region" description="Low complexity" evidence="8">
    <location>
        <begin position="1"/>
        <end position="12"/>
    </location>
</feature>
<evidence type="ECO:0000256" key="4">
    <source>
        <dbReference type="ARBA" id="ARBA00022692"/>
    </source>
</evidence>
<dbReference type="EMBL" id="BMMD01000012">
    <property type="protein sequence ID" value="GGJ83246.1"/>
    <property type="molecule type" value="Genomic_DNA"/>
</dbReference>
<evidence type="ECO:0000256" key="8">
    <source>
        <dbReference type="SAM" id="MobiDB-lite"/>
    </source>
</evidence>
<keyword evidence="5 7" id="KW-1133">Transmembrane helix</keyword>
<dbReference type="GO" id="GO:0005886">
    <property type="term" value="C:plasma membrane"/>
    <property type="evidence" value="ECO:0007669"/>
    <property type="project" value="UniProtKB-SubCell"/>
</dbReference>
<evidence type="ECO:0000259" key="9">
    <source>
        <dbReference type="PROSITE" id="PS50928"/>
    </source>
</evidence>
<keyword evidence="6 7" id="KW-0472">Membrane</keyword>
<keyword evidence="11" id="KW-1185">Reference proteome</keyword>
<protein>
    <submittedName>
        <fullName evidence="10">Transporter</fullName>
    </submittedName>
</protein>
<keyword evidence="2 7" id="KW-0813">Transport</keyword>
<evidence type="ECO:0000256" key="7">
    <source>
        <dbReference type="RuleBase" id="RU363032"/>
    </source>
</evidence>
<dbReference type="GO" id="GO:0055085">
    <property type="term" value="P:transmembrane transport"/>
    <property type="evidence" value="ECO:0007669"/>
    <property type="project" value="InterPro"/>
</dbReference>
<evidence type="ECO:0000313" key="11">
    <source>
        <dbReference type="Proteomes" id="UP000636956"/>
    </source>
</evidence>
<dbReference type="Proteomes" id="UP000636956">
    <property type="component" value="Unassembled WGS sequence"/>
</dbReference>
<reference evidence="10" key="2">
    <citation type="submission" date="2020-09" db="EMBL/GenBank/DDBJ databases">
        <authorList>
            <person name="Sun Q."/>
            <person name="Zhou Y."/>
        </authorList>
    </citation>
    <scope>NUCLEOTIDE SEQUENCE</scope>
    <source>
        <strain evidence="10">CGMCC 1.8984</strain>
    </source>
</reference>
<evidence type="ECO:0000256" key="5">
    <source>
        <dbReference type="ARBA" id="ARBA00022989"/>
    </source>
</evidence>
<comment type="subcellular location">
    <subcellularLocation>
        <location evidence="1 7">Cell membrane</location>
        <topology evidence="1 7">Multi-pass membrane protein</topology>
    </subcellularLocation>
</comment>
<feature type="region of interest" description="Disordered" evidence="8">
    <location>
        <begin position="1"/>
        <end position="22"/>
    </location>
</feature>
<feature type="transmembrane region" description="Helical" evidence="7">
    <location>
        <begin position="31"/>
        <end position="57"/>
    </location>
</feature>
<sequence>MTTETIIMSTETKAPKTAPPRAGSLRRSNRVLAFFTIPSLLWYLIFTIGPLIAMFLISFTDWTSIIATPEFIGFENFAEMFNDPRVGTAIVNTAIQLVATVPIQVVGGFMLGYFLSLKFRGHRFFRVVLFIPALISVAQLGTIFTVVFGPAGLINSLLTAVGLEEWTRAWLANESTAMLCIILVGIWSGLGFNSILFAARLSAIDGDVYAAAELDGANHWQRMWRIAFPISIDFFGVVLMLQFLWTLFGSAALILVMTAGGPGQATSTLSWLVYRFAFTGAPSIGYSQAIGVLLFILGSIGLLIIRRAFRQRY</sequence>
<evidence type="ECO:0000256" key="3">
    <source>
        <dbReference type="ARBA" id="ARBA00022475"/>
    </source>
</evidence>
<comment type="similarity">
    <text evidence="7">Belongs to the binding-protein-dependent transport system permease family.</text>
</comment>
<feature type="transmembrane region" description="Helical" evidence="7">
    <location>
        <begin position="232"/>
        <end position="256"/>
    </location>
</feature>
<evidence type="ECO:0000313" key="10">
    <source>
        <dbReference type="EMBL" id="GGJ83246.1"/>
    </source>
</evidence>
<feature type="transmembrane region" description="Helical" evidence="7">
    <location>
        <begin position="94"/>
        <end position="115"/>
    </location>
</feature>
<feature type="domain" description="ABC transmembrane type-1" evidence="9">
    <location>
        <begin position="90"/>
        <end position="305"/>
    </location>
</feature>
<comment type="caution">
    <text evidence="10">The sequence shown here is derived from an EMBL/GenBank/DDBJ whole genome shotgun (WGS) entry which is preliminary data.</text>
</comment>
<keyword evidence="4 7" id="KW-0812">Transmembrane</keyword>
<name>A0A917PKT4_9MICO</name>
<feature type="transmembrane region" description="Helical" evidence="7">
    <location>
        <begin position="276"/>
        <end position="305"/>
    </location>
</feature>
<evidence type="ECO:0000256" key="6">
    <source>
        <dbReference type="ARBA" id="ARBA00023136"/>
    </source>
</evidence>
<dbReference type="CDD" id="cd06261">
    <property type="entry name" value="TM_PBP2"/>
    <property type="match status" value="1"/>
</dbReference>
<dbReference type="PROSITE" id="PS50928">
    <property type="entry name" value="ABC_TM1"/>
    <property type="match status" value="1"/>
</dbReference>